<dbReference type="CDD" id="cd00002">
    <property type="entry name" value="YbaK_deacylase"/>
    <property type="match status" value="1"/>
</dbReference>
<dbReference type="RefSeq" id="WP_007001167.1">
    <property type="nucleotide sequence ID" value="NZ_JH992955.1"/>
</dbReference>
<reference evidence="6 7" key="1">
    <citation type="submission" date="2012-09" db="EMBL/GenBank/DDBJ databases">
        <title>The Genome Sequence of Actinobaculum massiliae ACS-171-V-COL2.</title>
        <authorList>
            <consortium name="The Broad Institute Genome Sequencing Platform"/>
            <person name="Earl A."/>
            <person name="Ward D."/>
            <person name="Feldgarden M."/>
            <person name="Gevers D."/>
            <person name="Saerens B."/>
            <person name="Vaneechoutte M."/>
            <person name="Walker B."/>
            <person name="Young S.K."/>
            <person name="Zeng Q."/>
            <person name="Gargeya S."/>
            <person name="Fitzgerald M."/>
            <person name="Haas B."/>
            <person name="Abouelleil A."/>
            <person name="Alvarado L."/>
            <person name="Arachchi H.M."/>
            <person name="Berlin A."/>
            <person name="Chapman S.B."/>
            <person name="Goldberg J."/>
            <person name="Griggs A."/>
            <person name="Gujja S."/>
            <person name="Hansen M."/>
            <person name="Howarth C."/>
            <person name="Imamovic A."/>
            <person name="Larimer J."/>
            <person name="McCowen C."/>
            <person name="Montmayeur A."/>
            <person name="Murphy C."/>
            <person name="Neiman D."/>
            <person name="Pearson M."/>
            <person name="Priest M."/>
            <person name="Roberts A."/>
            <person name="Saif S."/>
            <person name="Shea T."/>
            <person name="Sisk P."/>
            <person name="Sykes S."/>
            <person name="Wortman J."/>
            <person name="Nusbaum C."/>
            <person name="Birren B."/>
        </authorList>
    </citation>
    <scope>NUCLEOTIDE SEQUENCE [LARGE SCALE GENOMIC DNA]</scope>
    <source>
        <strain evidence="7">ACS-171-V-Col2</strain>
    </source>
</reference>
<evidence type="ECO:0000256" key="2">
    <source>
        <dbReference type="ARBA" id="ARBA00022917"/>
    </source>
</evidence>
<keyword evidence="7" id="KW-1185">Reference proteome</keyword>
<dbReference type="eggNOG" id="COG2606">
    <property type="taxonomic scope" value="Bacteria"/>
</dbReference>
<proteinExistence type="inferred from homology"/>
<dbReference type="HOGENOM" id="CLU_094875_1_1_11"/>
<dbReference type="InterPro" id="IPR004369">
    <property type="entry name" value="Prolyl-tRNA_editing_YbaK/EbsC"/>
</dbReference>
<dbReference type="EC" id="4.2.-.-" evidence="4"/>
<evidence type="ECO:0000256" key="3">
    <source>
        <dbReference type="ARBA" id="ARBA00023239"/>
    </source>
</evidence>
<evidence type="ECO:0000259" key="5">
    <source>
        <dbReference type="Pfam" id="PF04073"/>
    </source>
</evidence>
<evidence type="ECO:0000313" key="6">
    <source>
        <dbReference type="EMBL" id="EKU95200.1"/>
    </source>
</evidence>
<dbReference type="GO" id="GO:0006412">
    <property type="term" value="P:translation"/>
    <property type="evidence" value="ECO:0007669"/>
    <property type="project" value="UniProtKB-KW"/>
</dbReference>
<dbReference type="PANTHER" id="PTHR30411:SF0">
    <property type="entry name" value="CYS-TRNA(PRO)_CYS-TRNA(CYS) DEACYLASE YBAK"/>
    <property type="match status" value="1"/>
</dbReference>
<comment type="similarity">
    <text evidence="1 4">Belongs to the prolyl-tRNA editing family. YbaK/EbsC subfamily.</text>
</comment>
<dbReference type="EMBL" id="AGWL01000005">
    <property type="protein sequence ID" value="EKU95200.1"/>
    <property type="molecule type" value="Genomic_DNA"/>
</dbReference>
<dbReference type="AlphaFoldDB" id="K9F135"/>
<accession>K9F135</accession>
<keyword evidence="2 4" id="KW-0648">Protein biosynthesis</keyword>
<dbReference type="InterPro" id="IPR007214">
    <property type="entry name" value="YbaK/aa-tRNA-synth-assoc-dom"/>
</dbReference>
<comment type="caution">
    <text evidence="6">The sequence shown here is derived from an EMBL/GenBank/DDBJ whole genome shotgun (WGS) entry which is preliminary data.</text>
</comment>
<dbReference type="Gene3D" id="3.90.960.10">
    <property type="entry name" value="YbaK/aminoacyl-tRNA synthetase-associated domain"/>
    <property type="match status" value="1"/>
</dbReference>
<evidence type="ECO:0000256" key="1">
    <source>
        <dbReference type="ARBA" id="ARBA00009798"/>
    </source>
</evidence>
<dbReference type="GO" id="GO:0016829">
    <property type="term" value="F:lyase activity"/>
    <property type="evidence" value="ECO:0007669"/>
    <property type="project" value="UniProtKB-KW"/>
</dbReference>
<dbReference type="PANTHER" id="PTHR30411">
    <property type="entry name" value="CYTOPLASMIC PROTEIN"/>
    <property type="match status" value="1"/>
</dbReference>
<dbReference type="Pfam" id="PF04073">
    <property type="entry name" value="tRNA_edit"/>
    <property type="match status" value="1"/>
</dbReference>
<dbReference type="STRING" id="202789.GCA_001457435_01160"/>
<dbReference type="SUPFAM" id="SSF55826">
    <property type="entry name" value="YbaK/ProRS associated domain"/>
    <property type="match status" value="1"/>
</dbReference>
<dbReference type="GO" id="GO:0002161">
    <property type="term" value="F:aminoacyl-tRNA deacylase activity"/>
    <property type="evidence" value="ECO:0007669"/>
    <property type="project" value="InterPro"/>
</dbReference>
<keyword evidence="3 4" id="KW-0456">Lyase</keyword>
<dbReference type="PATRIC" id="fig|883066.3.peg.1003"/>
<organism evidence="6 7">
    <name type="scientific">Actinobaculum massiliense ACS-171-V-Col2</name>
    <dbReference type="NCBI Taxonomy" id="883066"/>
    <lineage>
        <taxon>Bacteria</taxon>
        <taxon>Bacillati</taxon>
        <taxon>Actinomycetota</taxon>
        <taxon>Actinomycetes</taxon>
        <taxon>Actinomycetales</taxon>
        <taxon>Actinomycetaceae</taxon>
        <taxon>Actinobaculum</taxon>
    </lineage>
</organism>
<dbReference type="PIRSF" id="PIRSF006181">
    <property type="entry name" value="EbsC_YbaK"/>
    <property type="match status" value="1"/>
</dbReference>
<dbReference type="InterPro" id="IPR036754">
    <property type="entry name" value="YbaK/aa-tRNA-synt-asso_dom_sf"/>
</dbReference>
<feature type="domain" description="YbaK/aminoacyl-tRNA synthetase-associated" evidence="5">
    <location>
        <begin position="42"/>
        <end position="153"/>
    </location>
</feature>
<dbReference type="NCBIfam" id="TIGR00011">
    <property type="entry name" value="YbaK_EbsC"/>
    <property type="match status" value="1"/>
</dbReference>
<evidence type="ECO:0000313" key="7">
    <source>
        <dbReference type="Proteomes" id="UP000009888"/>
    </source>
</evidence>
<evidence type="ECO:0000256" key="4">
    <source>
        <dbReference type="PIRNR" id="PIRNR006181"/>
    </source>
</evidence>
<gene>
    <name evidence="6" type="ORF">HMPREF9233_00961</name>
</gene>
<protein>
    <recommendedName>
        <fullName evidence="4">Cys-tRNA(Pro)/Cys-tRNA(Cys) deacylase</fullName>
        <ecNumber evidence="4">4.2.-.-</ecNumber>
    </recommendedName>
</protein>
<sequence>MSKKKHAAGGTPAINTLEKAGIHFEELEYEHAEHMEHGYALDSAEVMGLDPATVFKTLMTTVDGKPVVAVVPATGMLNLKSLAKAAGGKKAAMMAPEDAERRTGYVTGGISPLGQKIASPTFIDESARELDTMLVSGGKRTLSVRVKPDDLVKIVPKGAFAAIADFSRHF</sequence>
<name>K9F135_9ACTO</name>
<dbReference type="Proteomes" id="UP000009888">
    <property type="component" value="Unassembled WGS sequence"/>
</dbReference>